<protein>
    <recommendedName>
        <fullName evidence="2">Ubiquitin carboxyl-terminal hydrolase</fullName>
        <ecNumber evidence="2">3.4.19.12</ecNumber>
    </recommendedName>
</protein>
<organism evidence="5 6">
    <name type="scientific">Meloidogyne enterolobii</name>
    <name type="common">Root-knot nematode worm</name>
    <name type="synonym">Meloidogyne mayaguensis</name>
    <dbReference type="NCBI Taxonomy" id="390850"/>
    <lineage>
        <taxon>Eukaryota</taxon>
        <taxon>Metazoa</taxon>
        <taxon>Ecdysozoa</taxon>
        <taxon>Nematoda</taxon>
        <taxon>Chromadorea</taxon>
        <taxon>Rhabditida</taxon>
        <taxon>Tylenchina</taxon>
        <taxon>Tylenchomorpha</taxon>
        <taxon>Tylenchoidea</taxon>
        <taxon>Meloidogynidae</taxon>
        <taxon>Meloidogyninae</taxon>
        <taxon>Meloidogyne</taxon>
    </lineage>
</organism>
<dbReference type="EC" id="3.4.19.12" evidence="2"/>
<dbReference type="PANTHER" id="PTHR21646">
    <property type="entry name" value="UBIQUITIN CARBOXYL-TERMINAL HYDROLASE"/>
    <property type="match status" value="1"/>
</dbReference>
<dbReference type="PANTHER" id="PTHR21646:SF46">
    <property type="entry name" value="UBIQUITIN CARBOXYL-TERMINAL HYDROLASE"/>
    <property type="match status" value="1"/>
</dbReference>
<dbReference type="AlphaFoldDB" id="A0A6V7VWN3"/>
<evidence type="ECO:0000313" key="6">
    <source>
        <dbReference type="Proteomes" id="UP000580250"/>
    </source>
</evidence>
<dbReference type="InterPro" id="IPR018200">
    <property type="entry name" value="USP_CS"/>
</dbReference>
<dbReference type="SUPFAM" id="SSF54001">
    <property type="entry name" value="Cysteine proteinases"/>
    <property type="match status" value="1"/>
</dbReference>
<evidence type="ECO:0000256" key="3">
    <source>
        <dbReference type="SAM" id="MobiDB-lite"/>
    </source>
</evidence>
<comment type="caution">
    <text evidence="5">The sequence shown here is derived from an EMBL/GenBank/DDBJ whole genome shotgun (WGS) entry which is preliminary data.</text>
</comment>
<dbReference type="InterPro" id="IPR038765">
    <property type="entry name" value="Papain-like_cys_pep_sf"/>
</dbReference>
<evidence type="ECO:0000256" key="1">
    <source>
        <dbReference type="ARBA" id="ARBA00000707"/>
    </source>
</evidence>
<proteinExistence type="inferred from homology"/>
<dbReference type="Gene3D" id="3.90.70.10">
    <property type="entry name" value="Cysteine proteinases"/>
    <property type="match status" value="2"/>
</dbReference>
<evidence type="ECO:0000313" key="5">
    <source>
        <dbReference type="EMBL" id="CAD2179360.1"/>
    </source>
</evidence>
<evidence type="ECO:0000259" key="4">
    <source>
        <dbReference type="PROSITE" id="PS50235"/>
    </source>
</evidence>
<gene>
    <name evidence="5" type="ORF">MENT_LOCUS31361</name>
</gene>
<keyword evidence="2" id="KW-0378">Hydrolase</keyword>
<dbReference type="InterPro" id="IPR050185">
    <property type="entry name" value="Ub_carboxyl-term_hydrolase"/>
</dbReference>
<dbReference type="Proteomes" id="UP000580250">
    <property type="component" value="Unassembled WGS sequence"/>
</dbReference>
<dbReference type="GO" id="GO:0004843">
    <property type="term" value="F:cysteine-type deubiquitinase activity"/>
    <property type="evidence" value="ECO:0007669"/>
    <property type="project" value="UniProtKB-UniRule"/>
</dbReference>
<reference evidence="5 6" key="1">
    <citation type="submission" date="2020-08" db="EMBL/GenBank/DDBJ databases">
        <authorList>
            <person name="Koutsovoulos G."/>
            <person name="Danchin GJ E."/>
        </authorList>
    </citation>
    <scope>NUCLEOTIDE SEQUENCE [LARGE SCALE GENOMIC DNA]</scope>
</reference>
<dbReference type="Pfam" id="PF00443">
    <property type="entry name" value="UCH"/>
    <property type="match status" value="1"/>
</dbReference>
<sequence>MSANKYPLRSNYKTIEDWEKAFDAHLHYILNSRITLPNYSNIINTNQNYDNSTTSNVNAQDEDMEIILIADNVNNHPGPITPTKESNEEKNVSPINYQTEYSANFNRGTKNISFNNELPSSITTRSTEQNSSETIFDSNSSNFGGKHQDYDGPLTRLRANKQTISDGSSVSKSNIPSEGHSRYPDEDYEVPKAKCSNKLIIPERDFVSKPIIPCLRGLRNHGNTCYFNALMQSLAGCDRFAEFILCNDFDTYKQSIMFNSFVHTIRCMWFNNIRVDECCHKTISSIARENSTFCLGSQHDSHECMIWLLNNLNREIMDSTSVNYYGKDSTIVANIPIAGTSGYFNFNNDDNKEDKNSNFLKLFQGQFRHEIICTAPNCGFVDISFETFLSTSLSVPLPRKVTVKFIAMNPSRKITRFHLNVSESYLTVGEIMEQIQNVVKISPKNMVACKIKPDGHSYLVPFNSVLEGDSQLNDFTILEIPEIHPQLLQKLVIVIVNFVFDGKIFGEPYIALVYRNLTFEQLTFELMKDGAIFLPKSYSSIDLDLKIVILNSDGSVYCSLQNVEGDVNCLFQNSDGRVYYFNPETIQPFMTNHVYNILNAKGNNQNVIHINVEWNLPLNSMREQINENYKLLNNFNANSKQTPVSLITMLDNFAKSEPIQFWNCPKCNNPSGFMQIKFDYLPEILVFYLKRLDQSGSYSKKNDKNVQIPLEELDMSSYIDNQKALKSLPKEYNENKYDLSCIIYHHGYAFSSGHYTAAARNYTDGKWRLFDDSRVSKIYKEAMLESDCSYMLFYQRRPSVSWFPTNVPQHIIQKYYGGMERDDPKYNNQRESLSGCILT</sequence>
<feature type="compositionally biased region" description="Polar residues" evidence="3">
    <location>
        <begin position="160"/>
        <end position="176"/>
    </location>
</feature>
<comment type="similarity">
    <text evidence="2">Belongs to the peptidase C19 family.</text>
</comment>
<name>A0A6V7VWN3_MELEN</name>
<evidence type="ECO:0000256" key="2">
    <source>
        <dbReference type="RuleBase" id="RU366025"/>
    </source>
</evidence>
<comment type="catalytic activity">
    <reaction evidence="1 2">
        <text>Thiol-dependent hydrolysis of ester, thioester, amide, peptide and isopeptide bonds formed by the C-terminal Gly of ubiquitin (a 76-residue protein attached to proteins as an intracellular targeting signal).</text>
        <dbReference type="EC" id="3.4.19.12"/>
    </reaction>
</comment>
<dbReference type="PROSITE" id="PS00973">
    <property type="entry name" value="USP_2"/>
    <property type="match status" value="1"/>
</dbReference>
<keyword evidence="2" id="KW-0788">Thiol protease</keyword>
<dbReference type="PROSITE" id="PS50235">
    <property type="entry name" value="USP_3"/>
    <property type="match status" value="1"/>
</dbReference>
<dbReference type="PROSITE" id="PS00972">
    <property type="entry name" value="USP_1"/>
    <property type="match status" value="1"/>
</dbReference>
<feature type="region of interest" description="Disordered" evidence="3">
    <location>
        <begin position="115"/>
        <end position="186"/>
    </location>
</feature>
<feature type="compositionally biased region" description="Polar residues" evidence="3">
    <location>
        <begin position="115"/>
        <end position="143"/>
    </location>
</feature>
<keyword evidence="2" id="KW-0833">Ubl conjugation pathway</keyword>
<dbReference type="InterPro" id="IPR001394">
    <property type="entry name" value="Peptidase_C19_UCH"/>
</dbReference>
<accession>A0A6V7VWN3</accession>
<dbReference type="GO" id="GO:0006508">
    <property type="term" value="P:proteolysis"/>
    <property type="evidence" value="ECO:0007669"/>
    <property type="project" value="UniProtKB-KW"/>
</dbReference>
<dbReference type="CDD" id="cd02257">
    <property type="entry name" value="Peptidase_C19"/>
    <property type="match status" value="2"/>
</dbReference>
<dbReference type="OrthoDB" id="265776at2759"/>
<dbReference type="InterPro" id="IPR028889">
    <property type="entry name" value="USP"/>
</dbReference>
<feature type="domain" description="USP" evidence="4">
    <location>
        <begin position="216"/>
        <end position="797"/>
    </location>
</feature>
<dbReference type="EMBL" id="CAJEWN010000342">
    <property type="protein sequence ID" value="CAD2179360.1"/>
    <property type="molecule type" value="Genomic_DNA"/>
</dbReference>
<dbReference type="GO" id="GO:0016579">
    <property type="term" value="P:protein deubiquitination"/>
    <property type="evidence" value="ECO:0007669"/>
    <property type="project" value="InterPro"/>
</dbReference>
<keyword evidence="2" id="KW-0645">Protease</keyword>